<evidence type="ECO:0000313" key="1">
    <source>
        <dbReference type="EMBL" id="MBO8484732.1"/>
    </source>
</evidence>
<sequence>MHTFRFACIFLVLLVIGCTKGDIETNQEEPTEEELPKNVFDENITEYFTEVTPSYIKVSASIPVEDMPEVGDVIVCTITENTPYGYLGKVTSIESTSDGYVWNMEPAALTDAFETLHVNESIDGGKYVESVQNEDGSECEFEIVDSSVWDDINPITDDENESDDPETKVPGGGYAETTVRLPVSWGSKDGVSVEGSLYFSFRLDMAVDIKDWKLVYTNLKVTPRIGADIEMTAEYKTEGEMTIFHKDVSLGAIPLANGLVTLRPELNVDLVLGYNGEVKIEANIRNEFMNTGYYIKYADGNWQRGAPDGTVKTGNRCAATSLDLKGEIYTDAKIGLTVGLYSADMIGVSMAAIGRHSLKGDFSLDNESLYKEAPSVGFERTLSGELTFFTDFLGDAFDYEKKAPTGDLFLGITPVELFPQASLKAESKNKKVNVVSDWETDENLLSVEFGVALLDDNYQVLKYHKIGEIGNHGTKSSSGVKDNISFEIPEAGDYKVAPYVGLEGNRYLGETTDVIESRKLIKSISVEDSDDGTAKCMFEYNEDGILIKATHPLIGEMQYLYGDNMITVNAIGSQVYATIDENGYLLALTGNESITFKYVDGFLNNTSDLLDGVYNYSNGNLISHEFEIDYTSGKRTTEEKFTYLQNEYKLNLFLYDFDEYYTGYRSYLFHMFPGIASKQYVSQISSTSEFSNIDIDGDNLMDYGTDDMLVTYDYVFDSDGDAIEMEVLMELESHYVLRVDTDNPKHDYYTSKEGYTMKIEYY</sequence>
<accession>A0A940IIM3</accession>
<comment type="caution">
    <text evidence="1">The sequence shown here is derived from an EMBL/GenBank/DDBJ whole genome shotgun (WGS) entry which is preliminary data.</text>
</comment>
<evidence type="ECO:0000313" key="2">
    <source>
        <dbReference type="Proteomes" id="UP000725002"/>
    </source>
</evidence>
<dbReference type="AlphaFoldDB" id="A0A940IIM3"/>
<dbReference type="PROSITE" id="PS51257">
    <property type="entry name" value="PROKAR_LIPOPROTEIN"/>
    <property type="match status" value="1"/>
</dbReference>
<reference evidence="1" key="2">
    <citation type="journal article" date="2021" name="PeerJ">
        <title>Extensive microbial diversity within the chicken gut microbiome revealed by metagenomics and culture.</title>
        <authorList>
            <person name="Gilroy R."/>
            <person name="Ravi A."/>
            <person name="Getino M."/>
            <person name="Pursley I."/>
            <person name="Horton D.L."/>
            <person name="Alikhan N.F."/>
            <person name="Baker D."/>
            <person name="Gharbi K."/>
            <person name="Hall N."/>
            <person name="Watson M."/>
            <person name="Adriaenssens E.M."/>
            <person name="Foster-Nyarko E."/>
            <person name="Jarju S."/>
            <person name="Secka A."/>
            <person name="Antonio M."/>
            <person name="Oren A."/>
            <person name="Chaudhuri R.R."/>
            <person name="La Ragione R."/>
            <person name="Hildebrand F."/>
            <person name="Pallen M.J."/>
        </authorList>
    </citation>
    <scope>NUCLEOTIDE SEQUENCE</scope>
    <source>
        <strain evidence="1">G3-8215</strain>
    </source>
</reference>
<name>A0A940IIM3_9BACT</name>
<dbReference type="EMBL" id="JADILV010000083">
    <property type="protein sequence ID" value="MBO8484732.1"/>
    <property type="molecule type" value="Genomic_DNA"/>
</dbReference>
<proteinExistence type="predicted"/>
<reference evidence="1" key="1">
    <citation type="submission" date="2020-10" db="EMBL/GenBank/DDBJ databases">
        <authorList>
            <person name="Gilroy R."/>
        </authorList>
    </citation>
    <scope>NUCLEOTIDE SEQUENCE</scope>
    <source>
        <strain evidence="1">G3-8215</strain>
    </source>
</reference>
<gene>
    <name evidence="1" type="ORF">IAB75_11585</name>
</gene>
<dbReference type="Proteomes" id="UP000725002">
    <property type="component" value="Unassembled WGS sequence"/>
</dbReference>
<protein>
    <submittedName>
        <fullName evidence="1">Uncharacterized protein</fullName>
    </submittedName>
</protein>
<organism evidence="1 2">
    <name type="scientific">Candidatus Cryptobacteroides avicola</name>
    <dbReference type="NCBI Taxonomy" id="2840757"/>
    <lineage>
        <taxon>Bacteria</taxon>
        <taxon>Pseudomonadati</taxon>
        <taxon>Bacteroidota</taxon>
        <taxon>Bacteroidia</taxon>
        <taxon>Bacteroidales</taxon>
        <taxon>Candidatus Cryptobacteroides</taxon>
    </lineage>
</organism>